<evidence type="ECO:0000313" key="2">
    <source>
        <dbReference type="EMBL" id="PKF33418.1"/>
    </source>
</evidence>
<feature type="compositionally biased region" description="Polar residues" evidence="1">
    <location>
        <begin position="149"/>
        <end position="163"/>
    </location>
</feature>
<dbReference type="AlphaFoldDB" id="A0A2N0WEX2"/>
<dbReference type="Proteomes" id="UP000233553">
    <property type="component" value="Unassembled WGS sequence"/>
</dbReference>
<reference evidence="2 3" key="1">
    <citation type="submission" date="2017-12" db="EMBL/GenBank/DDBJ databases">
        <title>Draft Genome sequences of multiple microbial strains isolated from spacecraft associated surfaces.</title>
        <authorList>
            <person name="Seuylemezian A."/>
            <person name="Vaishampayan P."/>
            <person name="Venkateswaran K."/>
        </authorList>
    </citation>
    <scope>NUCLEOTIDE SEQUENCE [LARGE SCALE GENOMIC DNA]</scope>
    <source>
        <strain evidence="2 3">2P01AA</strain>
    </source>
</reference>
<comment type="caution">
    <text evidence="2">The sequence shown here is derived from an EMBL/GenBank/DDBJ whole genome shotgun (WGS) entry which is preliminary data.</text>
</comment>
<gene>
    <name evidence="2" type="ORF">CW311_11490</name>
</gene>
<proteinExistence type="predicted"/>
<sequence>MALEVNIQINKDVSLWREYKDTKGNVLAEFKVRGIGYKPYQVALERANHQITSKGFDVKSVAQGDKLYHELVLEAAACHLIEDWKGVVFLETNTEGESIRSEPSYDPDNALKLLGMGDVGLSIWLFVKSEAEQIQTEADAYKVEIVGKSQPSTSSPADMQGSRTMKKRKGKP</sequence>
<dbReference type="RefSeq" id="WP_101236594.1">
    <property type="nucleotide sequence ID" value="NZ_PISJ01000013.1"/>
</dbReference>
<name>A0A2N0WEX2_9GAMM</name>
<accession>A0A2N0WEX2</accession>
<protein>
    <submittedName>
        <fullName evidence="2">Uncharacterized protein</fullName>
    </submittedName>
</protein>
<evidence type="ECO:0000313" key="3">
    <source>
        <dbReference type="Proteomes" id="UP000233553"/>
    </source>
</evidence>
<organism evidence="2 3">
    <name type="scientific">Acinetobacter proteolyticus</name>
    <dbReference type="NCBI Taxonomy" id="1776741"/>
    <lineage>
        <taxon>Bacteria</taxon>
        <taxon>Pseudomonadati</taxon>
        <taxon>Pseudomonadota</taxon>
        <taxon>Gammaproteobacteria</taxon>
        <taxon>Moraxellales</taxon>
        <taxon>Moraxellaceae</taxon>
        <taxon>Acinetobacter</taxon>
    </lineage>
</organism>
<feature type="region of interest" description="Disordered" evidence="1">
    <location>
        <begin position="146"/>
        <end position="172"/>
    </location>
</feature>
<evidence type="ECO:0000256" key="1">
    <source>
        <dbReference type="SAM" id="MobiDB-lite"/>
    </source>
</evidence>
<dbReference type="EMBL" id="PISJ01000013">
    <property type="protein sequence ID" value="PKF33418.1"/>
    <property type="molecule type" value="Genomic_DNA"/>
</dbReference>